<feature type="transmembrane region" description="Helical" evidence="1">
    <location>
        <begin position="292"/>
        <end position="312"/>
    </location>
</feature>
<evidence type="ECO:0000313" key="3">
    <source>
        <dbReference type="WBParaSite" id="jg26790"/>
    </source>
</evidence>
<keyword evidence="2" id="KW-1185">Reference proteome</keyword>
<dbReference type="WBParaSite" id="jg26790">
    <property type="protein sequence ID" value="jg26790"/>
    <property type="gene ID" value="jg26790"/>
</dbReference>
<proteinExistence type="predicted"/>
<dbReference type="AlphaFoldDB" id="A0A915E475"/>
<keyword evidence="1" id="KW-0812">Transmembrane</keyword>
<protein>
    <submittedName>
        <fullName evidence="3">Uncharacterized protein</fullName>
    </submittedName>
</protein>
<keyword evidence="1" id="KW-1133">Transmembrane helix</keyword>
<sequence length="341" mass="39519">MWVKKVRPPYYIFNFGYKNSTPIPGGEKQIYQCQRFHKDDIYCCKRVVLRDGEYYEESQEEHNHPADPIDVEVYELTKKAIDIANLTCCSFVSIMNVLMTRRRTDDYVVIMEKISLWMINNIAGFRSWAPQVISSDFEPAIYASVDAVFGGLIHRLKHRGCNFDFEQAILRRLLKSKQLKTSDYCSCSRFNEYIHNGQMIRRPRFSHSMWMHSSLYIPGIVRRTCEAEAYHARLNAWFRKTSMMYNKPLILRLIVIDCILISLLATSCQGIYDGGGKVTDPPKEWLEVLLNMIKLPIYYNSVIAAIILLPFAGSHGNMDALHVRKTFIMSSLGYLSLFCAK</sequence>
<organism evidence="2 3">
    <name type="scientific">Ditylenchus dipsaci</name>
    <dbReference type="NCBI Taxonomy" id="166011"/>
    <lineage>
        <taxon>Eukaryota</taxon>
        <taxon>Metazoa</taxon>
        <taxon>Ecdysozoa</taxon>
        <taxon>Nematoda</taxon>
        <taxon>Chromadorea</taxon>
        <taxon>Rhabditida</taxon>
        <taxon>Tylenchina</taxon>
        <taxon>Tylenchomorpha</taxon>
        <taxon>Sphaerularioidea</taxon>
        <taxon>Anguinidae</taxon>
        <taxon>Anguininae</taxon>
        <taxon>Ditylenchus</taxon>
    </lineage>
</organism>
<keyword evidence="1" id="KW-0472">Membrane</keyword>
<feature type="transmembrane region" description="Helical" evidence="1">
    <location>
        <begin position="249"/>
        <end position="272"/>
    </location>
</feature>
<dbReference type="Proteomes" id="UP000887574">
    <property type="component" value="Unplaced"/>
</dbReference>
<name>A0A915E475_9BILA</name>
<evidence type="ECO:0000256" key="1">
    <source>
        <dbReference type="SAM" id="Phobius"/>
    </source>
</evidence>
<reference evidence="3" key="1">
    <citation type="submission" date="2022-11" db="UniProtKB">
        <authorList>
            <consortium name="WormBaseParasite"/>
        </authorList>
    </citation>
    <scope>IDENTIFICATION</scope>
</reference>
<accession>A0A915E475</accession>
<evidence type="ECO:0000313" key="2">
    <source>
        <dbReference type="Proteomes" id="UP000887574"/>
    </source>
</evidence>